<organism evidence="1 2">
    <name type="scientific">Pristionchus fissidentatus</name>
    <dbReference type="NCBI Taxonomy" id="1538716"/>
    <lineage>
        <taxon>Eukaryota</taxon>
        <taxon>Metazoa</taxon>
        <taxon>Ecdysozoa</taxon>
        <taxon>Nematoda</taxon>
        <taxon>Chromadorea</taxon>
        <taxon>Rhabditida</taxon>
        <taxon>Rhabditina</taxon>
        <taxon>Diplogasteromorpha</taxon>
        <taxon>Diplogasteroidea</taxon>
        <taxon>Neodiplogasteridae</taxon>
        <taxon>Pristionchus</taxon>
    </lineage>
</organism>
<accession>A0AAV5UV73</accession>
<protein>
    <recommendedName>
        <fullName evidence="3">Zinc finger protein</fullName>
    </recommendedName>
</protein>
<reference evidence="1" key="1">
    <citation type="submission" date="2023-10" db="EMBL/GenBank/DDBJ databases">
        <title>Genome assembly of Pristionchus species.</title>
        <authorList>
            <person name="Yoshida K."/>
            <person name="Sommer R.J."/>
        </authorList>
    </citation>
    <scope>NUCLEOTIDE SEQUENCE</scope>
    <source>
        <strain evidence="1">RS5133</strain>
    </source>
</reference>
<comment type="caution">
    <text evidence="1">The sequence shown here is derived from an EMBL/GenBank/DDBJ whole genome shotgun (WGS) entry which is preliminary data.</text>
</comment>
<feature type="non-terminal residue" evidence="1">
    <location>
        <position position="1"/>
    </location>
</feature>
<evidence type="ECO:0000313" key="2">
    <source>
        <dbReference type="Proteomes" id="UP001432322"/>
    </source>
</evidence>
<name>A0AAV5UV73_9BILA</name>
<gene>
    <name evidence="1" type="ORF">PFISCL1PPCAC_1360</name>
</gene>
<evidence type="ECO:0000313" key="1">
    <source>
        <dbReference type="EMBL" id="GMT10063.1"/>
    </source>
</evidence>
<keyword evidence="2" id="KW-1185">Reference proteome</keyword>
<dbReference type="Proteomes" id="UP001432322">
    <property type="component" value="Unassembled WGS sequence"/>
</dbReference>
<dbReference type="EMBL" id="BTSY01000001">
    <property type="protein sequence ID" value="GMT10063.1"/>
    <property type="molecule type" value="Genomic_DNA"/>
</dbReference>
<dbReference type="AlphaFoldDB" id="A0AAV5UV73"/>
<evidence type="ECO:0008006" key="3">
    <source>
        <dbReference type="Google" id="ProtNLM"/>
    </source>
</evidence>
<sequence length="183" mass="20803">SLAHSGLRDEFKCENRISIVCDHINQTMSYENCKEGHEFFYCAKTGLRNRTTGDWILKSGVYSSHHPVDDETCMKPSANEVQVVLASRDNREFTMEELRRICTDELFDRSATSEKLKISPPRSSSPISAVGKNAVIDLAARSQIETELYISEKQTNRAEVELQRQIEDVSYRTNRNSLLIGVV</sequence>
<proteinExistence type="predicted"/>
<feature type="non-terminal residue" evidence="1">
    <location>
        <position position="183"/>
    </location>
</feature>